<comment type="subunit">
    <text evidence="4">Homodimer.</text>
</comment>
<name>A0A1I4WHR9_9GAMM</name>
<dbReference type="InterPro" id="IPR015797">
    <property type="entry name" value="NUDIX_hydrolase-like_dom_sf"/>
</dbReference>
<feature type="binding site" evidence="12">
    <location>
        <position position="104"/>
    </location>
    <ligand>
        <name>Mg(2+)</name>
        <dbReference type="ChEBI" id="CHEBI:18420"/>
        <label>2</label>
    </ligand>
</feature>
<evidence type="ECO:0000256" key="10">
    <source>
        <dbReference type="ARBA" id="ARBA00032272"/>
    </source>
</evidence>
<dbReference type="NCBIfam" id="NF011585">
    <property type="entry name" value="PRK15009.1"/>
    <property type="match status" value="1"/>
</dbReference>
<dbReference type="EMBL" id="FOVC01000002">
    <property type="protein sequence ID" value="SFN12813.1"/>
    <property type="molecule type" value="Genomic_DNA"/>
</dbReference>
<comment type="similarity">
    <text evidence="3">Belongs to the Nudix hydrolase family. NudK subfamily.</text>
</comment>
<evidence type="ECO:0000256" key="5">
    <source>
        <dbReference type="ARBA" id="ARBA00016377"/>
    </source>
</evidence>
<feature type="binding site" description="in other chain" evidence="11">
    <location>
        <position position="104"/>
    </location>
    <ligand>
        <name>GDP-alpha-D-mannose</name>
        <dbReference type="ChEBI" id="CHEBI:57527"/>
        <note>ligand shared between dimeric partners</note>
    </ligand>
</feature>
<feature type="binding site" description="in other chain" evidence="11">
    <location>
        <position position="127"/>
    </location>
    <ligand>
        <name>GDP-alpha-D-mannose</name>
        <dbReference type="ChEBI" id="CHEBI:57527"/>
        <note>ligand shared between dimeric partners</note>
    </ligand>
</feature>
<dbReference type="AlphaFoldDB" id="A0A1I4WHR9"/>
<sequence>MSLQINLIKNKVLSENWFVLRNYTYELSGPTGCKVCHKREVYDRGDGATILLYNRNKNSVVLTRQFRIATWVNKNPDGMLIETCAGLLDDDSPEECIRKEAMEETGYAVGHVEKLFQLYMSPGGVTEIVHFFAAEYSDALREGGGGGVEDEQIEVLEMSYPEAMAWVADGRICDGKTLILLQQAQLRGWLHR</sequence>
<dbReference type="Gene3D" id="3.90.79.10">
    <property type="entry name" value="Nucleoside Triphosphate Pyrophosphohydrolase"/>
    <property type="match status" value="1"/>
</dbReference>
<accession>A0A1I4WHR9</accession>
<evidence type="ECO:0000256" key="7">
    <source>
        <dbReference type="ARBA" id="ARBA00022801"/>
    </source>
</evidence>
<dbReference type="NCBIfam" id="TIGR00052">
    <property type="entry name" value="nudix-type nucleoside diphosphatase, YffH/AdpP family"/>
    <property type="match status" value="1"/>
</dbReference>
<evidence type="ECO:0000256" key="11">
    <source>
        <dbReference type="PIRSR" id="PIRSR604385-1"/>
    </source>
</evidence>
<organism evidence="15 16">
    <name type="scientific">Izhakiella capsodis</name>
    <dbReference type="NCBI Taxonomy" id="1367852"/>
    <lineage>
        <taxon>Bacteria</taxon>
        <taxon>Pseudomonadati</taxon>
        <taxon>Pseudomonadota</taxon>
        <taxon>Gammaproteobacteria</taxon>
        <taxon>Enterobacterales</taxon>
        <taxon>Erwiniaceae</taxon>
        <taxon>Izhakiella</taxon>
    </lineage>
</organism>
<keyword evidence="16" id="KW-1185">Reference proteome</keyword>
<evidence type="ECO:0000256" key="12">
    <source>
        <dbReference type="PIRSR" id="PIRSR604385-2"/>
    </source>
</evidence>
<keyword evidence="6 12" id="KW-0479">Metal-binding</keyword>
<dbReference type="InterPro" id="IPR004385">
    <property type="entry name" value="NDP_pyrophosphatase"/>
</dbReference>
<feature type="domain" description="Nudix hydrolase" evidence="14">
    <location>
        <begin position="43"/>
        <end position="180"/>
    </location>
</feature>
<feature type="binding site" evidence="11">
    <location>
        <begin position="38"/>
        <end position="40"/>
    </location>
    <ligand>
        <name>GDP-alpha-D-mannose</name>
        <dbReference type="ChEBI" id="CHEBI:57527"/>
        <note>ligand shared between dimeric partners</note>
    </ligand>
</feature>
<feature type="binding site" description="in other chain" evidence="11">
    <location>
        <begin position="150"/>
        <end position="151"/>
    </location>
    <ligand>
        <name>GDP-alpha-D-mannose</name>
        <dbReference type="ChEBI" id="CHEBI:57527"/>
        <note>ligand shared between dimeric partners</note>
    </ligand>
</feature>
<feature type="binding site" evidence="12">
    <location>
        <position position="151"/>
    </location>
    <ligand>
        <name>Mg(2+)</name>
        <dbReference type="ChEBI" id="CHEBI:18420"/>
        <label>2</label>
    </ligand>
</feature>
<dbReference type="Pfam" id="PF00293">
    <property type="entry name" value="NUDIX"/>
    <property type="match status" value="1"/>
</dbReference>
<evidence type="ECO:0000256" key="6">
    <source>
        <dbReference type="ARBA" id="ARBA00022723"/>
    </source>
</evidence>
<evidence type="ECO:0000256" key="9">
    <source>
        <dbReference type="ARBA" id="ARBA00032162"/>
    </source>
</evidence>
<comment type="catalytic activity">
    <reaction evidence="1">
        <text>GDP-alpha-D-mannose + H2O = alpha-D-mannose 1-phosphate + GMP + 2 H(+)</text>
        <dbReference type="Rhea" id="RHEA:27978"/>
        <dbReference type="ChEBI" id="CHEBI:15377"/>
        <dbReference type="ChEBI" id="CHEBI:15378"/>
        <dbReference type="ChEBI" id="CHEBI:57527"/>
        <dbReference type="ChEBI" id="CHEBI:58115"/>
        <dbReference type="ChEBI" id="CHEBI:58409"/>
    </reaction>
</comment>
<dbReference type="GO" id="GO:0005829">
    <property type="term" value="C:cytosol"/>
    <property type="evidence" value="ECO:0007669"/>
    <property type="project" value="TreeGrafter"/>
</dbReference>
<feature type="binding site" evidence="12">
    <location>
        <position position="100"/>
    </location>
    <ligand>
        <name>Mg(2+)</name>
        <dbReference type="ChEBI" id="CHEBI:18420"/>
        <label>2</label>
    </ligand>
</feature>
<dbReference type="STRING" id="1367852.SAMN05216516_102492"/>
<feature type="binding site" description="in other chain" evidence="11">
    <location>
        <position position="17"/>
    </location>
    <ligand>
        <name>GDP-alpha-D-mannose</name>
        <dbReference type="ChEBI" id="CHEBI:57527"/>
        <note>ligand shared between dimeric partners</note>
    </ligand>
</feature>
<reference evidence="16" key="1">
    <citation type="submission" date="2016-10" db="EMBL/GenBank/DDBJ databases">
        <authorList>
            <person name="Varghese N."/>
            <person name="Submissions S."/>
        </authorList>
    </citation>
    <scope>NUCLEOTIDE SEQUENCE [LARGE SCALE GENOMIC DNA]</scope>
    <source>
        <strain evidence="16">N6PO6</strain>
    </source>
</reference>
<evidence type="ECO:0000256" key="1">
    <source>
        <dbReference type="ARBA" id="ARBA00000847"/>
    </source>
</evidence>
<dbReference type="PANTHER" id="PTHR11839:SF18">
    <property type="entry name" value="NUDIX HYDROLASE DOMAIN-CONTAINING PROTEIN"/>
    <property type="match status" value="1"/>
</dbReference>
<keyword evidence="8 12" id="KW-0460">Magnesium</keyword>
<comment type="cofactor">
    <cofactor evidence="2 12">
        <name>Mg(2+)</name>
        <dbReference type="ChEBI" id="CHEBI:18420"/>
    </cofactor>
</comment>
<dbReference type="PANTHER" id="PTHR11839">
    <property type="entry name" value="UDP/ADP-SUGAR PYROPHOSPHATASE"/>
    <property type="match status" value="1"/>
</dbReference>
<evidence type="ECO:0000259" key="14">
    <source>
        <dbReference type="PROSITE" id="PS51462"/>
    </source>
</evidence>
<feature type="binding site" description="in other chain" evidence="11">
    <location>
        <position position="67"/>
    </location>
    <ligand>
        <name>GDP-alpha-D-mannose</name>
        <dbReference type="ChEBI" id="CHEBI:57527"/>
        <note>ligand shared between dimeric partners</note>
    </ligand>
</feature>
<protein>
    <recommendedName>
        <fullName evidence="5">GDP-mannose pyrophosphatase</fullName>
    </recommendedName>
    <alternativeName>
        <fullName evidence="9">GDP-mannose hydrolase</fullName>
    </alternativeName>
    <alternativeName>
        <fullName evidence="10">GDPMK</fullName>
    </alternativeName>
</protein>
<dbReference type="OrthoDB" id="5292471at2"/>
<proteinExistence type="inferred from homology"/>
<feature type="short sequence motif" description="Nudix box" evidence="13">
    <location>
        <begin position="86"/>
        <end position="107"/>
    </location>
</feature>
<dbReference type="GO" id="GO:0016818">
    <property type="term" value="F:hydrolase activity, acting on acid anhydrides, in phosphorus-containing anhydrides"/>
    <property type="evidence" value="ECO:0007669"/>
    <property type="project" value="InterPro"/>
</dbReference>
<feature type="binding site" description="in other chain" evidence="11">
    <location>
        <position position="176"/>
    </location>
    <ligand>
        <name>GDP-alpha-D-mannose</name>
        <dbReference type="ChEBI" id="CHEBI:57527"/>
        <note>ligand shared between dimeric partners</note>
    </ligand>
</feature>
<evidence type="ECO:0000313" key="16">
    <source>
        <dbReference type="Proteomes" id="UP000242222"/>
    </source>
</evidence>
<gene>
    <name evidence="15" type="ORF">SAMN05216516_102492</name>
</gene>
<evidence type="ECO:0000256" key="2">
    <source>
        <dbReference type="ARBA" id="ARBA00001946"/>
    </source>
</evidence>
<evidence type="ECO:0000256" key="13">
    <source>
        <dbReference type="PIRSR" id="PIRSR604385-3"/>
    </source>
</evidence>
<feature type="binding site" description="in other chain" evidence="11">
    <location>
        <begin position="85"/>
        <end position="87"/>
    </location>
    <ligand>
        <name>GDP-alpha-D-mannose</name>
        <dbReference type="ChEBI" id="CHEBI:57527"/>
        <note>ligand shared between dimeric partners</note>
    </ligand>
</feature>
<evidence type="ECO:0000256" key="4">
    <source>
        <dbReference type="ARBA" id="ARBA00011738"/>
    </source>
</evidence>
<dbReference type="Proteomes" id="UP000242222">
    <property type="component" value="Unassembled WGS sequence"/>
</dbReference>
<dbReference type="SUPFAM" id="SSF55811">
    <property type="entry name" value="Nudix"/>
    <property type="match status" value="1"/>
</dbReference>
<dbReference type="FunFam" id="3.90.79.10:FF:000010">
    <property type="entry name" value="GDP-mannose pyrophosphatase NudK"/>
    <property type="match status" value="1"/>
</dbReference>
<dbReference type="GO" id="GO:0006753">
    <property type="term" value="P:nucleoside phosphate metabolic process"/>
    <property type="evidence" value="ECO:0007669"/>
    <property type="project" value="TreeGrafter"/>
</dbReference>
<keyword evidence="7" id="KW-0378">Hydrolase</keyword>
<evidence type="ECO:0000256" key="8">
    <source>
        <dbReference type="ARBA" id="ARBA00022842"/>
    </source>
</evidence>
<dbReference type="PROSITE" id="PS51462">
    <property type="entry name" value="NUDIX"/>
    <property type="match status" value="1"/>
</dbReference>
<dbReference type="GO" id="GO:0046872">
    <property type="term" value="F:metal ion binding"/>
    <property type="evidence" value="ECO:0007669"/>
    <property type="project" value="UniProtKB-KW"/>
</dbReference>
<dbReference type="GO" id="GO:0019693">
    <property type="term" value="P:ribose phosphate metabolic process"/>
    <property type="evidence" value="ECO:0007669"/>
    <property type="project" value="TreeGrafter"/>
</dbReference>
<dbReference type="CDD" id="cd24157">
    <property type="entry name" value="NUDIX_GDPMK"/>
    <property type="match status" value="1"/>
</dbReference>
<evidence type="ECO:0000256" key="3">
    <source>
        <dbReference type="ARBA" id="ARBA00007275"/>
    </source>
</evidence>
<dbReference type="RefSeq" id="WP_092876066.1">
    <property type="nucleotide sequence ID" value="NZ_FOVC01000002.1"/>
</dbReference>
<evidence type="ECO:0000313" key="15">
    <source>
        <dbReference type="EMBL" id="SFN12813.1"/>
    </source>
</evidence>
<feature type="binding site" evidence="12">
    <location>
        <position position="85"/>
    </location>
    <ligand>
        <name>Mg(2+)</name>
        <dbReference type="ChEBI" id="CHEBI:18420"/>
        <label>1</label>
    </ligand>
</feature>
<dbReference type="InterPro" id="IPR000086">
    <property type="entry name" value="NUDIX_hydrolase_dom"/>
</dbReference>